<keyword evidence="3" id="KW-0159">Chromosome partition</keyword>
<evidence type="ECO:0000313" key="7">
    <source>
        <dbReference type="Proteomes" id="UP001449582"/>
    </source>
</evidence>
<accession>A0ABP9U937</accession>
<protein>
    <recommendedName>
        <fullName evidence="8">Segregation and condensation protein B</fullName>
    </recommendedName>
</protein>
<evidence type="ECO:0000256" key="2">
    <source>
        <dbReference type="ARBA" id="ARBA00022618"/>
    </source>
</evidence>
<keyword evidence="4" id="KW-0131">Cell cycle</keyword>
<reference evidence="6" key="1">
    <citation type="submission" date="2024-02" db="EMBL/GenBank/DDBJ databases">
        <title>Draft genome sequence of new strains in genus Ureaplasma.</title>
        <authorList>
            <person name="Nakajima Y."/>
            <person name="Segawa T."/>
        </authorList>
    </citation>
    <scope>NUCLEOTIDE SEQUENCE [LARGE SCALE GENOMIC DNA]</scope>
    <source>
        <strain evidence="6">OM1</strain>
    </source>
</reference>
<evidence type="ECO:0000256" key="3">
    <source>
        <dbReference type="ARBA" id="ARBA00022829"/>
    </source>
</evidence>
<comment type="caution">
    <text evidence="6">The sequence shown here is derived from an EMBL/GenBank/DDBJ whole genome shotgun (WGS) entry which is preliminary data.</text>
</comment>
<feature type="region of interest" description="Disordered" evidence="5">
    <location>
        <begin position="1"/>
        <end position="23"/>
    </location>
</feature>
<feature type="compositionally biased region" description="Polar residues" evidence="5">
    <location>
        <begin position="13"/>
        <end position="23"/>
    </location>
</feature>
<feature type="compositionally biased region" description="Acidic residues" evidence="5">
    <location>
        <begin position="43"/>
        <end position="71"/>
    </location>
</feature>
<dbReference type="PANTHER" id="PTHR34298:SF2">
    <property type="entry name" value="SEGREGATION AND CONDENSATION PROTEIN B"/>
    <property type="match status" value="1"/>
</dbReference>
<feature type="region of interest" description="Disordered" evidence="5">
    <location>
        <begin position="43"/>
        <end position="74"/>
    </location>
</feature>
<keyword evidence="7" id="KW-1185">Reference proteome</keyword>
<evidence type="ECO:0008006" key="8">
    <source>
        <dbReference type="Google" id="ProtNLM"/>
    </source>
</evidence>
<name>A0ABP9U937_9BACT</name>
<sequence length="348" mass="39961">MSGDNFKKDNDLSESISKVMQQEDTVDEFEDLIAKLNPRDVSDEELIAATYEDDEEEEDDELEDDAEDVEETDKTASYTMEQFKKDYNKENLFGKFEVVFHKSETIPDQFTSLNEDVTMDAKQHVADEQIIEAAEHLAKTEEERKEIAKMYEPNGRYINISEVRSLIEASIYVLGRDGLNLYDIRKVTELPVPLVKSILDEMMEFYHNNKNSGLLLVQYGNRYKFVTKAEYNEQIGKVINQKTRKPLSESALETLSVIAYNQPCTKGTVDKIRGRDSAGAVHRLVELGLIEAEEKSDAIGKPWLYCVSQKFYDLYGIKSLSELPPIDRQSKYYDDETGAKDFIVIDEE</sequence>
<dbReference type="Gene3D" id="1.10.10.10">
    <property type="entry name" value="Winged helix-like DNA-binding domain superfamily/Winged helix DNA-binding domain"/>
    <property type="match status" value="2"/>
</dbReference>
<dbReference type="InterPro" id="IPR005234">
    <property type="entry name" value="ScpB_csome_segregation"/>
</dbReference>
<dbReference type="EMBL" id="BAABQM010000002">
    <property type="protein sequence ID" value="GAA5414631.1"/>
    <property type="molecule type" value="Genomic_DNA"/>
</dbReference>
<evidence type="ECO:0000256" key="1">
    <source>
        <dbReference type="ARBA" id="ARBA00022490"/>
    </source>
</evidence>
<evidence type="ECO:0000313" key="6">
    <source>
        <dbReference type="EMBL" id="GAA5414631.1"/>
    </source>
</evidence>
<evidence type="ECO:0000256" key="5">
    <source>
        <dbReference type="SAM" id="MobiDB-lite"/>
    </source>
</evidence>
<dbReference type="RefSeq" id="WP_353289792.1">
    <property type="nucleotide sequence ID" value="NZ_BAABQM010000002.1"/>
</dbReference>
<dbReference type="Proteomes" id="UP001449582">
    <property type="component" value="Unassembled WGS sequence"/>
</dbReference>
<dbReference type="Pfam" id="PF04079">
    <property type="entry name" value="SMC_ScpB"/>
    <property type="match status" value="1"/>
</dbReference>
<dbReference type="SUPFAM" id="SSF46785">
    <property type="entry name" value="Winged helix' DNA-binding domain"/>
    <property type="match status" value="2"/>
</dbReference>
<keyword evidence="1" id="KW-0963">Cytoplasm</keyword>
<keyword evidence="2" id="KW-0132">Cell division</keyword>
<organism evidence="6 7">
    <name type="scientific">Ureaplasma ceti</name>
    <dbReference type="NCBI Taxonomy" id="3119530"/>
    <lineage>
        <taxon>Bacteria</taxon>
        <taxon>Bacillati</taxon>
        <taxon>Mycoplasmatota</taxon>
        <taxon>Mycoplasmoidales</taxon>
        <taxon>Mycoplasmoidaceae</taxon>
        <taxon>Ureaplasma</taxon>
    </lineage>
</organism>
<gene>
    <name evidence="6" type="ORF">UREOM_3420</name>
</gene>
<dbReference type="InterPro" id="IPR036388">
    <property type="entry name" value="WH-like_DNA-bd_sf"/>
</dbReference>
<proteinExistence type="predicted"/>
<dbReference type="PANTHER" id="PTHR34298">
    <property type="entry name" value="SEGREGATION AND CONDENSATION PROTEIN B"/>
    <property type="match status" value="1"/>
</dbReference>
<evidence type="ECO:0000256" key="4">
    <source>
        <dbReference type="ARBA" id="ARBA00023306"/>
    </source>
</evidence>
<dbReference type="NCBIfam" id="TIGR00281">
    <property type="entry name" value="SMC-Scp complex subunit ScpB"/>
    <property type="match status" value="1"/>
</dbReference>
<feature type="compositionally biased region" description="Basic and acidic residues" evidence="5">
    <location>
        <begin position="1"/>
        <end position="11"/>
    </location>
</feature>
<dbReference type="InterPro" id="IPR036390">
    <property type="entry name" value="WH_DNA-bd_sf"/>
</dbReference>